<gene>
    <name evidence="3" type="ORF">FHS74_004834</name>
</gene>
<evidence type="ECO:0000313" key="4">
    <source>
        <dbReference type="Proteomes" id="UP000539175"/>
    </source>
</evidence>
<evidence type="ECO:0000256" key="2">
    <source>
        <dbReference type="SAM" id="Phobius"/>
    </source>
</evidence>
<feature type="compositionally biased region" description="Low complexity" evidence="1">
    <location>
        <begin position="59"/>
        <end position="68"/>
    </location>
</feature>
<feature type="transmembrane region" description="Helical" evidence="2">
    <location>
        <begin position="102"/>
        <end position="120"/>
    </location>
</feature>
<name>A0A7X0EEU6_9PROT</name>
<reference evidence="3 4" key="1">
    <citation type="submission" date="2020-08" db="EMBL/GenBank/DDBJ databases">
        <title>Genomic Encyclopedia of Type Strains, Phase IV (KMG-IV): sequencing the most valuable type-strain genomes for metagenomic binning, comparative biology and taxonomic classification.</title>
        <authorList>
            <person name="Goeker M."/>
        </authorList>
    </citation>
    <scope>NUCLEOTIDE SEQUENCE [LARGE SCALE GENOMIC DNA]</scope>
    <source>
        <strain evidence="3 4">DSM 22198</strain>
    </source>
</reference>
<dbReference type="RefSeq" id="WP_184806430.1">
    <property type="nucleotide sequence ID" value="NZ_JACIIZ010000016.1"/>
</dbReference>
<evidence type="ECO:0000256" key="1">
    <source>
        <dbReference type="SAM" id="MobiDB-lite"/>
    </source>
</evidence>
<dbReference type="EMBL" id="JACIIZ010000016">
    <property type="protein sequence ID" value="MBB6254248.1"/>
    <property type="molecule type" value="Genomic_DNA"/>
</dbReference>
<sequence length="124" mass="12612">MVSFGWRACPTPAPGAPYGGREPLVCRGHGQATLTAPPRPAAVRRVGTAAPIRQRGKGAPARLPARAPASAPFTPKARLHMAAAGLVIAGAALILLSPALWAAIGAVLLFLAAAGTLVWARRQA</sequence>
<keyword evidence="2" id="KW-0472">Membrane</keyword>
<feature type="transmembrane region" description="Helical" evidence="2">
    <location>
        <begin position="79"/>
        <end position="96"/>
    </location>
</feature>
<keyword evidence="4" id="KW-1185">Reference proteome</keyword>
<keyword evidence="2" id="KW-1133">Transmembrane helix</keyword>
<organism evidence="3 4">
    <name type="scientific">Nitrospirillum iridis</name>
    <dbReference type="NCBI Taxonomy" id="765888"/>
    <lineage>
        <taxon>Bacteria</taxon>
        <taxon>Pseudomonadati</taxon>
        <taxon>Pseudomonadota</taxon>
        <taxon>Alphaproteobacteria</taxon>
        <taxon>Rhodospirillales</taxon>
        <taxon>Azospirillaceae</taxon>
        <taxon>Nitrospirillum</taxon>
    </lineage>
</organism>
<comment type="caution">
    <text evidence="3">The sequence shown here is derived from an EMBL/GenBank/DDBJ whole genome shotgun (WGS) entry which is preliminary data.</text>
</comment>
<evidence type="ECO:0000313" key="3">
    <source>
        <dbReference type="EMBL" id="MBB6254248.1"/>
    </source>
</evidence>
<dbReference type="Proteomes" id="UP000539175">
    <property type="component" value="Unassembled WGS sequence"/>
</dbReference>
<dbReference type="AlphaFoldDB" id="A0A7X0EEU6"/>
<feature type="region of interest" description="Disordered" evidence="1">
    <location>
        <begin position="49"/>
        <end position="68"/>
    </location>
</feature>
<keyword evidence="2" id="KW-0812">Transmembrane</keyword>
<accession>A0A7X0EEU6</accession>
<proteinExistence type="predicted"/>
<protein>
    <submittedName>
        <fullName evidence="3">Uncharacterized protein</fullName>
    </submittedName>
</protein>